<name>K0M9W9_BORPB</name>
<accession>K0M9W9</accession>
<sequence length="41" mass="4757">MKRPGCGAAALARDTRDVPYSYKGEVMLAFDRLANARRWRW</sequence>
<organism evidence="1 2">
    <name type="scientific">Bordetella parapertussis (strain Bpp5)</name>
    <dbReference type="NCBI Taxonomy" id="1208660"/>
    <lineage>
        <taxon>Bacteria</taxon>
        <taxon>Pseudomonadati</taxon>
        <taxon>Pseudomonadota</taxon>
        <taxon>Betaproteobacteria</taxon>
        <taxon>Burkholderiales</taxon>
        <taxon>Alcaligenaceae</taxon>
        <taxon>Bordetella</taxon>
    </lineage>
</organism>
<reference evidence="1 2" key="1">
    <citation type="journal article" date="2012" name="BMC Genomics">
        <title>Comparative genomics of the classical Bordetella subspecies: the evolution and exchange of virulence-associated diversity amongst closely related pathogens.</title>
        <authorList>
            <person name="Park J."/>
            <person name="Zhang Y."/>
            <person name="Buboltz A.M."/>
            <person name="Zhang X."/>
            <person name="Schuster S.C."/>
            <person name="Ahuja U."/>
            <person name="Liu M."/>
            <person name="Miller J.F."/>
            <person name="Sebaihia M."/>
            <person name="Bentley S.D."/>
            <person name="Parkhill J."/>
            <person name="Harvill E.T."/>
        </authorList>
    </citation>
    <scope>NUCLEOTIDE SEQUENCE [LARGE SCALE GENOMIC DNA]</scope>
    <source>
        <strain evidence="1 2">Bpp5</strain>
    </source>
</reference>
<protein>
    <submittedName>
        <fullName evidence="1">Uncharacterized protein</fullName>
    </submittedName>
</protein>
<dbReference type="AlphaFoldDB" id="K0M9W9"/>
<dbReference type="Proteomes" id="UP000008035">
    <property type="component" value="Chromosome"/>
</dbReference>
<dbReference type="HOGENOM" id="CLU_3372450_0_0_4"/>
<dbReference type="Gene3D" id="3.10.20.860">
    <property type="match status" value="1"/>
</dbReference>
<evidence type="ECO:0000313" key="2">
    <source>
        <dbReference type="Proteomes" id="UP000008035"/>
    </source>
</evidence>
<evidence type="ECO:0000313" key="1">
    <source>
        <dbReference type="EMBL" id="CCJ50789.1"/>
    </source>
</evidence>
<gene>
    <name evidence="1" type="ordered locus">BN117_3456</name>
</gene>
<proteinExistence type="predicted"/>
<dbReference type="KEGG" id="bpar:BN117_3456"/>
<dbReference type="EMBL" id="HE965803">
    <property type="protein sequence ID" value="CCJ50789.1"/>
    <property type="molecule type" value="Genomic_DNA"/>
</dbReference>